<sequence>MATLCLLAPLLLTNQLLVSTTPSTSSTAEAQAKWGDKGNGDQDGKENLAHETEVLTKRYLADISSTIHTPVSEDDNIAKVTVNIFFAYQSGNINDHAVGLKVAHYHGCRNGICTVSVPRIELALLVLTLFASFIGRAREGAAIALLIAWIVEYWIYMLVFFILCWISIIINFLP</sequence>
<keyword evidence="1" id="KW-0472">Membrane</keyword>
<dbReference type="EMBL" id="CASHTH010002277">
    <property type="protein sequence ID" value="CAI8027403.1"/>
    <property type="molecule type" value="Genomic_DNA"/>
</dbReference>
<name>A0AA35SCD9_GEOBA</name>
<comment type="caution">
    <text evidence="3">The sequence shown here is derived from an EMBL/GenBank/DDBJ whole genome shotgun (WGS) entry which is preliminary data.</text>
</comment>
<feature type="chain" id="PRO_5041230699" evidence="2">
    <location>
        <begin position="21"/>
        <end position="174"/>
    </location>
</feature>
<dbReference type="AlphaFoldDB" id="A0AA35SCD9"/>
<keyword evidence="1" id="KW-1133">Transmembrane helix</keyword>
<evidence type="ECO:0000256" key="2">
    <source>
        <dbReference type="SAM" id="SignalP"/>
    </source>
</evidence>
<dbReference type="Proteomes" id="UP001174909">
    <property type="component" value="Unassembled WGS sequence"/>
</dbReference>
<evidence type="ECO:0000313" key="3">
    <source>
        <dbReference type="EMBL" id="CAI8027403.1"/>
    </source>
</evidence>
<keyword evidence="4" id="KW-1185">Reference proteome</keyword>
<evidence type="ECO:0000313" key="4">
    <source>
        <dbReference type="Proteomes" id="UP001174909"/>
    </source>
</evidence>
<keyword evidence="2" id="KW-0732">Signal</keyword>
<feature type="signal peptide" evidence="2">
    <location>
        <begin position="1"/>
        <end position="20"/>
    </location>
</feature>
<evidence type="ECO:0000256" key="1">
    <source>
        <dbReference type="SAM" id="Phobius"/>
    </source>
</evidence>
<protein>
    <submittedName>
        <fullName evidence="3">Uncharacterized protein</fullName>
    </submittedName>
</protein>
<feature type="transmembrane region" description="Helical" evidence="1">
    <location>
        <begin position="146"/>
        <end position="173"/>
    </location>
</feature>
<keyword evidence="1" id="KW-0812">Transmembrane</keyword>
<reference evidence="3" key="1">
    <citation type="submission" date="2023-03" db="EMBL/GenBank/DDBJ databases">
        <authorList>
            <person name="Steffen K."/>
            <person name="Cardenas P."/>
        </authorList>
    </citation>
    <scope>NUCLEOTIDE SEQUENCE</scope>
</reference>
<gene>
    <name evidence="3" type="ORF">GBAR_LOCUS15685</name>
</gene>
<feature type="non-terminal residue" evidence="3">
    <location>
        <position position="174"/>
    </location>
</feature>
<proteinExistence type="predicted"/>
<accession>A0AA35SCD9</accession>
<organism evidence="3 4">
    <name type="scientific">Geodia barretti</name>
    <name type="common">Barrett's horny sponge</name>
    <dbReference type="NCBI Taxonomy" id="519541"/>
    <lineage>
        <taxon>Eukaryota</taxon>
        <taxon>Metazoa</taxon>
        <taxon>Porifera</taxon>
        <taxon>Demospongiae</taxon>
        <taxon>Heteroscleromorpha</taxon>
        <taxon>Tetractinellida</taxon>
        <taxon>Astrophorina</taxon>
        <taxon>Geodiidae</taxon>
        <taxon>Geodia</taxon>
    </lineage>
</organism>